<comment type="catalytic activity">
    <reaction evidence="6 7 8">
        <text>alpha-D-glucose 6-phosphate = beta-D-fructose 6-phosphate</text>
        <dbReference type="Rhea" id="RHEA:11816"/>
        <dbReference type="ChEBI" id="CHEBI:57634"/>
        <dbReference type="ChEBI" id="CHEBI:58225"/>
        <dbReference type="EC" id="5.3.1.9"/>
    </reaction>
</comment>
<comment type="caution">
    <text evidence="9">The sequence shown here is derived from an EMBL/GenBank/DDBJ whole genome shotgun (WGS) entry which is preliminary data.</text>
</comment>
<gene>
    <name evidence="9" type="primary">pgi_1</name>
    <name evidence="7" type="synonym">pgi</name>
    <name evidence="9" type="ORF">MTCD1_01361</name>
</gene>
<comment type="subcellular location">
    <subcellularLocation>
        <location evidence="7">Cytoplasm</location>
    </subcellularLocation>
</comment>
<sequence>MDISSLSQLSKVAQSRSIISLFSGDADRVENYSISTSGLYLDFSKQNITNEELNQLFELATTSKLADKIKAQFSGEMINNTENRAVLHTVLRSPNEIKRKILGANADEVIATEQHMHEIVDDISSGALLSASGEKFTDIIAIGIGGSYYGIKVALSALTPFHITGLNAHVIANVDGAAVEEKLTKLNAATTLVVVISKTFTTQETLLNALAVKNWMLKNSADASIIEKQWFAVSTNIVKATEFGLLKRNILPMWDWVGGRFSLWSAVALPLALVIGNENFKKLKQGAYEMDQHFQNAPFEQNMPVLMALLGIWNRNALQYSNLAILPYDHSLRALPGYLQQTDMESNGKSVSNSGEKLAWKTAPIVFGQEGTNAQHAFMQLMHQSDEIIPTDFIVCLKGTSDLPAHHQILVANCFAQSEALMRGKTITEVEDELAAAGVTSEEISRLAAHKTMKGNTPSNTLLLGEMSPENLGGLLALYEHKIFVQGVIWQLNSFDQWGVELGKQLGNIILSAMNGGDTSMLSASSQNLIKRFNLSLNKS</sequence>
<dbReference type="PROSITE" id="PS00174">
    <property type="entry name" value="P_GLUCOSE_ISOMERASE_2"/>
    <property type="match status" value="1"/>
</dbReference>
<reference evidence="9 10" key="1">
    <citation type="submission" date="2017-06" db="EMBL/GenBank/DDBJ databases">
        <title>Whole Genome Sequences of Colwellia marinimaniae MTCD1.</title>
        <authorList>
            <person name="Kusumoto H."/>
            <person name="Inoue M."/>
            <person name="Tanikawa K."/>
            <person name="Maeji H."/>
            <person name="Cameron J.H."/>
            <person name="Bartlett D.H."/>
        </authorList>
    </citation>
    <scope>NUCLEOTIDE SEQUENCE [LARGE SCALE GENOMIC DNA]</scope>
    <source>
        <strain evidence="9 10">MTCD1</strain>
    </source>
</reference>
<dbReference type="Proteomes" id="UP000197068">
    <property type="component" value="Unassembled WGS sequence"/>
</dbReference>
<dbReference type="CDD" id="cd05015">
    <property type="entry name" value="SIS_PGI_1"/>
    <property type="match status" value="1"/>
</dbReference>
<dbReference type="NCBIfam" id="NF001211">
    <property type="entry name" value="PRK00179.1"/>
    <property type="match status" value="1"/>
</dbReference>
<evidence type="ECO:0000256" key="3">
    <source>
        <dbReference type="ARBA" id="ARBA00022432"/>
    </source>
</evidence>
<dbReference type="InterPro" id="IPR018189">
    <property type="entry name" value="Phosphoglucose_isomerase_CS"/>
</dbReference>
<keyword evidence="4 7" id="KW-0324">Glycolysis</keyword>
<dbReference type="GO" id="GO:0004347">
    <property type="term" value="F:glucose-6-phosphate isomerase activity"/>
    <property type="evidence" value="ECO:0007669"/>
    <property type="project" value="UniProtKB-EC"/>
</dbReference>
<comment type="function">
    <text evidence="7">Catalyzes the reversible isomerization of glucose-6-phosphate to fructose-6-phosphate.</text>
</comment>
<dbReference type="Pfam" id="PF00342">
    <property type="entry name" value="PGI"/>
    <property type="match status" value="1"/>
</dbReference>
<keyword evidence="3 7" id="KW-0312">Gluconeogenesis</keyword>
<dbReference type="PANTHER" id="PTHR11469">
    <property type="entry name" value="GLUCOSE-6-PHOSPHATE ISOMERASE"/>
    <property type="match status" value="1"/>
</dbReference>
<dbReference type="InterPro" id="IPR035482">
    <property type="entry name" value="SIS_PGI_2"/>
</dbReference>
<protein>
    <recommendedName>
        <fullName evidence="7">Glucose-6-phosphate isomerase</fullName>
        <shortName evidence="7">GPI</shortName>
        <ecNumber evidence="7">5.3.1.9</ecNumber>
    </recommendedName>
    <alternativeName>
        <fullName evidence="7">Phosphoglucose isomerase</fullName>
        <shortName evidence="7">PGI</shortName>
    </alternativeName>
    <alternativeName>
        <fullName evidence="7">Phosphohexose isomerase</fullName>
        <shortName evidence="7">PHI</shortName>
    </alternativeName>
</protein>
<dbReference type="InterPro" id="IPR046348">
    <property type="entry name" value="SIS_dom_sf"/>
</dbReference>
<evidence type="ECO:0000313" key="10">
    <source>
        <dbReference type="Proteomes" id="UP000197068"/>
    </source>
</evidence>
<keyword evidence="5 7" id="KW-0413">Isomerase</keyword>
<dbReference type="SUPFAM" id="SSF53697">
    <property type="entry name" value="SIS domain"/>
    <property type="match status" value="1"/>
</dbReference>
<evidence type="ECO:0000256" key="1">
    <source>
        <dbReference type="ARBA" id="ARBA00004926"/>
    </source>
</evidence>
<proteinExistence type="inferred from homology"/>
<dbReference type="InterPro" id="IPR035476">
    <property type="entry name" value="SIS_PGI_1"/>
</dbReference>
<dbReference type="EMBL" id="BDQM01000008">
    <property type="protein sequence ID" value="GAW95758.1"/>
    <property type="molecule type" value="Genomic_DNA"/>
</dbReference>
<feature type="active site" evidence="7">
    <location>
        <position position="504"/>
    </location>
</feature>
<dbReference type="PROSITE" id="PS51463">
    <property type="entry name" value="P_GLUCOSE_ISOMERASE_3"/>
    <property type="match status" value="1"/>
</dbReference>
<evidence type="ECO:0000256" key="5">
    <source>
        <dbReference type="ARBA" id="ARBA00023235"/>
    </source>
</evidence>
<evidence type="ECO:0000256" key="6">
    <source>
        <dbReference type="ARBA" id="ARBA00029321"/>
    </source>
</evidence>
<accession>A0ABQ0MTQ5</accession>
<comment type="similarity">
    <text evidence="2 7 8">Belongs to the GPI family.</text>
</comment>
<dbReference type="RefSeq" id="WP_057179556.1">
    <property type="nucleotide sequence ID" value="NZ_BDQM01000008.1"/>
</dbReference>
<dbReference type="Gene3D" id="3.40.50.10490">
    <property type="entry name" value="Glucose-6-phosphate isomerase like protein, domain 1"/>
    <property type="match status" value="2"/>
</dbReference>
<evidence type="ECO:0000256" key="7">
    <source>
        <dbReference type="HAMAP-Rule" id="MF_00473"/>
    </source>
</evidence>
<name>A0ABQ0MTQ5_9GAMM</name>
<comment type="pathway">
    <text evidence="1 7 8">Carbohydrate degradation; glycolysis; D-glyceraldehyde 3-phosphate and glycerone phosphate from D-glucose: step 2/4.</text>
</comment>
<dbReference type="InterPro" id="IPR001672">
    <property type="entry name" value="G6P_Isomerase"/>
</dbReference>
<feature type="active site" evidence="7">
    <location>
        <position position="376"/>
    </location>
</feature>
<evidence type="ECO:0000256" key="2">
    <source>
        <dbReference type="ARBA" id="ARBA00006604"/>
    </source>
</evidence>
<evidence type="ECO:0000256" key="8">
    <source>
        <dbReference type="RuleBase" id="RU000612"/>
    </source>
</evidence>
<dbReference type="EC" id="5.3.1.9" evidence="7"/>
<dbReference type="PROSITE" id="PS00765">
    <property type="entry name" value="P_GLUCOSE_ISOMERASE_1"/>
    <property type="match status" value="1"/>
</dbReference>
<evidence type="ECO:0000313" key="9">
    <source>
        <dbReference type="EMBL" id="GAW95758.1"/>
    </source>
</evidence>
<comment type="pathway">
    <text evidence="7">Carbohydrate biosynthesis; gluconeogenesis.</text>
</comment>
<keyword evidence="7" id="KW-0963">Cytoplasm</keyword>
<keyword evidence="10" id="KW-1185">Reference proteome</keyword>
<dbReference type="Gene3D" id="1.10.1390.10">
    <property type="match status" value="1"/>
</dbReference>
<dbReference type="PANTHER" id="PTHR11469:SF1">
    <property type="entry name" value="GLUCOSE-6-PHOSPHATE ISOMERASE"/>
    <property type="match status" value="1"/>
</dbReference>
<feature type="active site" description="Proton donor" evidence="7">
    <location>
        <position position="345"/>
    </location>
</feature>
<dbReference type="HAMAP" id="MF_00473">
    <property type="entry name" value="G6P_isomerase"/>
    <property type="match status" value="1"/>
</dbReference>
<dbReference type="InterPro" id="IPR023096">
    <property type="entry name" value="G6P_Isomerase_C"/>
</dbReference>
<dbReference type="PRINTS" id="PR00662">
    <property type="entry name" value="G6PISOMERASE"/>
</dbReference>
<evidence type="ECO:0000256" key="4">
    <source>
        <dbReference type="ARBA" id="ARBA00023152"/>
    </source>
</evidence>
<organism evidence="9 10">
    <name type="scientific">Colwellia marinimaniae</name>
    <dbReference type="NCBI Taxonomy" id="1513592"/>
    <lineage>
        <taxon>Bacteria</taxon>
        <taxon>Pseudomonadati</taxon>
        <taxon>Pseudomonadota</taxon>
        <taxon>Gammaproteobacteria</taxon>
        <taxon>Alteromonadales</taxon>
        <taxon>Colwelliaceae</taxon>
        <taxon>Colwellia</taxon>
    </lineage>
</organism>
<dbReference type="CDD" id="cd05016">
    <property type="entry name" value="SIS_PGI_2"/>
    <property type="match status" value="1"/>
</dbReference>